<reference evidence="1 2" key="1">
    <citation type="journal article" date="2018" name="Mol. Plant">
        <title>The genome of Artemisia annua provides insight into the evolution of Asteraceae family and artemisinin biosynthesis.</title>
        <authorList>
            <person name="Shen Q."/>
            <person name="Zhang L."/>
            <person name="Liao Z."/>
            <person name="Wang S."/>
            <person name="Yan T."/>
            <person name="Shi P."/>
            <person name="Liu M."/>
            <person name="Fu X."/>
            <person name="Pan Q."/>
            <person name="Wang Y."/>
            <person name="Lv Z."/>
            <person name="Lu X."/>
            <person name="Zhang F."/>
            <person name="Jiang W."/>
            <person name="Ma Y."/>
            <person name="Chen M."/>
            <person name="Hao X."/>
            <person name="Li L."/>
            <person name="Tang Y."/>
            <person name="Lv G."/>
            <person name="Zhou Y."/>
            <person name="Sun X."/>
            <person name="Brodelius P.E."/>
            <person name="Rose J.K.C."/>
            <person name="Tang K."/>
        </authorList>
    </citation>
    <scope>NUCLEOTIDE SEQUENCE [LARGE SCALE GENOMIC DNA]</scope>
    <source>
        <strain evidence="2">cv. Huhao1</strain>
        <tissue evidence="1">Leaf</tissue>
    </source>
</reference>
<dbReference type="GO" id="GO:0009507">
    <property type="term" value="C:chloroplast"/>
    <property type="evidence" value="ECO:0007669"/>
    <property type="project" value="TreeGrafter"/>
</dbReference>
<dbReference type="AlphaFoldDB" id="A0A2U1MF89"/>
<sequence>MVEPLKKVMNKNGQEVVTIIIQALGFDQNMQYVASGLCQCKVKKKTLSDQDESRRFEWHSSQMEALYFMGSVASNIFVPSYDGNMAKLVEDQ</sequence>
<keyword evidence="1" id="KW-0808">Transferase</keyword>
<dbReference type="GO" id="GO:0016757">
    <property type="term" value="F:glycosyltransferase activity"/>
    <property type="evidence" value="ECO:0007669"/>
    <property type="project" value="UniProtKB-KW"/>
</dbReference>
<dbReference type="Proteomes" id="UP000245207">
    <property type="component" value="Unassembled WGS sequence"/>
</dbReference>
<name>A0A2U1MF89_ARTAN</name>
<dbReference type="OrthoDB" id="1690202at2759"/>
<evidence type="ECO:0000313" key="1">
    <source>
        <dbReference type="EMBL" id="PWA59898.1"/>
    </source>
</evidence>
<dbReference type="PANTHER" id="PTHR31741">
    <property type="entry name" value="OS02G0726500 PROTEIN-RELATED"/>
    <property type="match status" value="1"/>
</dbReference>
<dbReference type="PANTHER" id="PTHR31741:SF51">
    <property type="entry name" value="RHAMNOGALACTURONAN I RHAMNOSYLTRANSFERASE 1"/>
    <property type="match status" value="1"/>
</dbReference>
<keyword evidence="2" id="KW-1185">Reference proteome</keyword>
<dbReference type="EMBL" id="PKPP01005499">
    <property type="protein sequence ID" value="PWA59898.1"/>
    <property type="molecule type" value="Genomic_DNA"/>
</dbReference>
<comment type="caution">
    <text evidence="1">The sequence shown here is derived from an EMBL/GenBank/DDBJ whole genome shotgun (WGS) entry which is preliminary data.</text>
</comment>
<gene>
    <name evidence="1" type="ORF">CTI12_AA390950</name>
</gene>
<protein>
    <submittedName>
        <fullName evidence="1">O-fucosyltransferase family protein</fullName>
    </submittedName>
</protein>
<proteinExistence type="predicted"/>
<organism evidence="1 2">
    <name type="scientific">Artemisia annua</name>
    <name type="common">Sweet wormwood</name>
    <dbReference type="NCBI Taxonomy" id="35608"/>
    <lineage>
        <taxon>Eukaryota</taxon>
        <taxon>Viridiplantae</taxon>
        <taxon>Streptophyta</taxon>
        <taxon>Embryophyta</taxon>
        <taxon>Tracheophyta</taxon>
        <taxon>Spermatophyta</taxon>
        <taxon>Magnoliopsida</taxon>
        <taxon>eudicotyledons</taxon>
        <taxon>Gunneridae</taxon>
        <taxon>Pentapetalae</taxon>
        <taxon>asterids</taxon>
        <taxon>campanulids</taxon>
        <taxon>Asterales</taxon>
        <taxon>Asteraceae</taxon>
        <taxon>Asteroideae</taxon>
        <taxon>Anthemideae</taxon>
        <taxon>Artemisiinae</taxon>
        <taxon>Artemisia</taxon>
    </lineage>
</organism>
<accession>A0A2U1MF89</accession>
<dbReference type="STRING" id="35608.A0A2U1MF89"/>
<evidence type="ECO:0000313" key="2">
    <source>
        <dbReference type="Proteomes" id="UP000245207"/>
    </source>
</evidence>
<keyword evidence="1" id="KW-0328">Glycosyltransferase</keyword>